<evidence type="ECO:0000313" key="3">
    <source>
        <dbReference type="EMBL" id="RRD05453.1"/>
    </source>
</evidence>
<evidence type="ECO:0008006" key="5">
    <source>
        <dbReference type="Google" id="ProtNLM"/>
    </source>
</evidence>
<dbReference type="OrthoDB" id="3711884at2"/>
<evidence type="ECO:0000313" key="4">
    <source>
        <dbReference type="Proteomes" id="UP000280819"/>
    </source>
</evidence>
<keyword evidence="2" id="KW-0732">Signal</keyword>
<proteinExistence type="predicted"/>
<protein>
    <recommendedName>
        <fullName evidence="5">Lipoprotein</fullName>
    </recommendedName>
</protein>
<organism evidence="3 4">
    <name type="scientific">Arachnia propionica</name>
    <dbReference type="NCBI Taxonomy" id="1750"/>
    <lineage>
        <taxon>Bacteria</taxon>
        <taxon>Bacillati</taxon>
        <taxon>Actinomycetota</taxon>
        <taxon>Actinomycetes</taxon>
        <taxon>Propionibacteriales</taxon>
        <taxon>Propionibacteriaceae</taxon>
        <taxon>Arachnia</taxon>
    </lineage>
</organism>
<feature type="signal peptide" evidence="2">
    <location>
        <begin position="1"/>
        <end position="22"/>
    </location>
</feature>
<reference evidence="3 4" key="1">
    <citation type="submission" date="2018-11" db="EMBL/GenBank/DDBJ databases">
        <title>Genomes From Bacteria Associated with the Canine Oral Cavity: a Test Case for Automated Genome-Based Taxonomic Assignment.</title>
        <authorList>
            <person name="Coil D.A."/>
            <person name="Jospin G."/>
            <person name="Darling A.E."/>
            <person name="Wallis C."/>
            <person name="Davis I.J."/>
            <person name="Harris S."/>
            <person name="Eisen J.A."/>
            <person name="Holcombe L.J."/>
            <person name="O'Flynn C."/>
        </authorList>
    </citation>
    <scope>NUCLEOTIDE SEQUENCE [LARGE SCALE GENOMIC DNA]</scope>
    <source>
        <strain evidence="3 4">OH887_COT-365</strain>
    </source>
</reference>
<dbReference type="Proteomes" id="UP000280819">
    <property type="component" value="Unassembled WGS sequence"/>
</dbReference>
<dbReference type="PROSITE" id="PS51257">
    <property type="entry name" value="PROKAR_LIPOPROTEIN"/>
    <property type="match status" value="1"/>
</dbReference>
<dbReference type="AlphaFoldDB" id="A0A3P1TAG4"/>
<sequence>MKMSRTATVVVLALLAGCTQQAPEPTHSNSPTPAPPTSSTPSTPAASPSPSPSLPVKLSLTKDLTHGGAEVVLKRITGLYGNLPALKLDVSETELTITLLDRDEHPVTLRWREGTISQVDSDVKYLEQTTFQPTDFPLGNIATTFAAAEELGAKGEKVLQVVEYRPGEVYMTVTTSPETKTVFFTRKGEAVRTLGFHSVADITQGLKEVVAGARAATQVGFSPEAGYWVDLPPTSGVTERRSRMGALPVYVTRRNETTNRPAFDPVAIDALVLARAIEKYAPDETKPCRVEIDSRFVKVAPTVRYDCDGRVTWTDLAGQEYTEAELN</sequence>
<name>A0A3P1TAG4_9ACTN</name>
<feature type="chain" id="PRO_5018227041" description="Lipoprotein" evidence="2">
    <location>
        <begin position="23"/>
        <end position="327"/>
    </location>
</feature>
<feature type="region of interest" description="Disordered" evidence="1">
    <location>
        <begin position="21"/>
        <end position="55"/>
    </location>
</feature>
<dbReference type="RefSeq" id="WP_124844273.1">
    <property type="nucleotide sequence ID" value="NZ_RQZG01000006.1"/>
</dbReference>
<evidence type="ECO:0000256" key="2">
    <source>
        <dbReference type="SAM" id="SignalP"/>
    </source>
</evidence>
<accession>A0A3P1TAG4</accession>
<comment type="caution">
    <text evidence="3">The sequence shown here is derived from an EMBL/GenBank/DDBJ whole genome shotgun (WGS) entry which is preliminary data.</text>
</comment>
<evidence type="ECO:0000256" key="1">
    <source>
        <dbReference type="SAM" id="MobiDB-lite"/>
    </source>
</evidence>
<gene>
    <name evidence="3" type="ORF">EII34_06910</name>
</gene>
<dbReference type="EMBL" id="RQZG01000006">
    <property type="protein sequence ID" value="RRD05453.1"/>
    <property type="molecule type" value="Genomic_DNA"/>
</dbReference>